<dbReference type="eggNOG" id="KOG1198">
    <property type="taxonomic scope" value="Eukaryota"/>
</dbReference>
<dbReference type="InterPro" id="IPR011032">
    <property type="entry name" value="GroES-like_sf"/>
</dbReference>
<reference evidence="6" key="3">
    <citation type="submission" date="2022-07" db="EMBL/GenBank/DDBJ databases">
        <title>Taxonomy of Aspergillus series Nigri: significant species reduction supported by multi-species coalescent approaches.</title>
        <authorList>
            <person name="Bian C."/>
            <person name="Kusuya Y."/>
            <person name="Sklenar F."/>
            <person name="D'hooge E."/>
            <person name="Yaguchi T."/>
            <person name="Takahashi H."/>
            <person name="Hubka V."/>
        </authorList>
    </citation>
    <scope>NUCLEOTIDE SEQUENCE</scope>
    <source>
        <strain evidence="6">IFM 63604</strain>
    </source>
</reference>
<dbReference type="Pfam" id="PF00107">
    <property type="entry name" value="ADH_zinc_N"/>
    <property type="match status" value="1"/>
</dbReference>
<dbReference type="GO" id="GO:0000166">
    <property type="term" value="F:nucleotide binding"/>
    <property type="evidence" value="ECO:0007669"/>
    <property type="project" value="UniProtKB-KW"/>
</dbReference>
<dbReference type="InterPro" id="IPR013154">
    <property type="entry name" value="ADH-like_N"/>
</dbReference>
<keyword evidence="4" id="KW-0560">Oxidoreductase</keyword>
<name>A0A254U0G8_ASPNG</name>
<evidence type="ECO:0000313" key="7">
    <source>
        <dbReference type="EMBL" id="TPR06661.1"/>
    </source>
</evidence>
<dbReference type="InterPro" id="IPR020843">
    <property type="entry name" value="ER"/>
</dbReference>
<dbReference type="SUPFAM" id="SSF51735">
    <property type="entry name" value="NAD(P)-binding Rossmann-fold domains"/>
    <property type="match status" value="1"/>
</dbReference>
<evidence type="ECO:0000313" key="9">
    <source>
        <dbReference type="Proteomes" id="UP001144191"/>
    </source>
</evidence>
<comment type="similarity">
    <text evidence="1">Belongs to the zinc-containing alcohol dehydrogenase family.</text>
</comment>
<dbReference type="SMR" id="A0A254U0G8"/>
<dbReference type="VEuPathDB" id="FungiDB:ATCC64974_7340"/>
<dbReference type="Proteomes" id="UP001144191">
    <property type="component" value="Unassembled WGS sequence"/>
</dbReference>
<accession>A0A254U0G8</accession>
<organism evidence="6 9">
    <name type="scientific">Aspergillus niger</name>
    <dbReference type="NCBI Taxonomy" id="5061"/>
    <lineage>
        <taxon>Eukaryota</taxon>
        <taxon>Fungi</taxon>
        <taxon>Dikarya</taxon>
        <taxon>Ascomycota</taxon>
        <taxon>Pezizomycotina</taxon>
        <taxon>Eurotiomycetes</taxon>
        <taxon>Eurotiomycetidae</taxon>
        <taxon>Eurotiales</taxon>
        <taxon>Aspergillaceae</taxon>
        <taxon>Aspergillus</taxon>
        <taxon>Aspergillus subgen. Circumdati</taxon>
    </lineage>
</organism>
<proteinExistence type="inferred from homology"/>
<protein>
    <recommendedName>
        <fullName evidence="5">Enoyl reductase (ER) domain-containing protein</fullName>
    </recommendedName>
</protein>
<dbReference type="InterPro" id="IPR036291">
    <property type="entry name" value="NAD(P)-bd_dom_sf"/>
</dbReference>
<sequence length="346" mass="36262">MPTNFAAIVPGKNQSLVVQEAPYPTAGENRIVVRVHALAVNAVDYATQMMGETLFPWVTYPLVLGEDIAGEVVAIGPGVTRFKPGDRVVGHAVGTNSNNSAEGAFQQYVVLLENMASPLPHALEYQQAAVVPLAFSTAIVGLFQKDYLGLQIPSLTPTRTGKTLLIWGGATSVGCNAIQLAVAAGYEVITTCSPHNFDLVKSLGATAVFDYKKPSIRDDLREAFRGKTCAGALAIAGVVPQTRNEAAEACLNLVAESEGDKFVALSMPAPPNVPDGVSCKFIFASTVKDNEVSHQLYGYLGEALAHGSFIAAPEAEVVGTGLEAVQGALNALKQGVSAKKLVVTLP</sequence>
<dbReference type="Proteomes" id="UP000197666">
    <property type="component" value="Unassembled WGS sequence"/>
</dbReference>
<evidence type="ECO:0000313" key="6">
    <source>
        <dbReference type="EMBL" id="GLA53416.1"/>
    </source>
</evidence>
<dbReference type="GO" id="GO:0016651">
    <property type="term" value="F:oxidoreductase activity, acting on NAD(P)H"/>
    <property type="evidence" value="ECO:0007669"/>
    <property type="project" value="InterPro"/>
</dbReference>
<evidence type="ECO:0000313" key="8">
    <source>
        <dbReference type="Proteomes" id="UP000197666"/>
    </source>
</evidence>
<dbReference type="InterPro" id="IPR047122">
    <property type="entry name" value="Trans-enoyl_RdTase-like"/>
</dbReference>
<evidence type="ECO:0000256" key="2">
    <source>
        <dbReference type="ARBA" id="ARBA00022741"/>
    </source>
</evidence>
<dbReference type="VEuPathDB" id="FungiDB:ASPNIDRAFT2_1114656"/>
<feature type="domain" description="Enoyl reductase (ER)" evidence="5">
    <location>
        <begin position="11"/>
        <end position="343"/>
    </location>
</feature>
<dbReference type="EMBL" id="NKJJ02000005">
    <property type="protein sequence ID" value="TPR06661.1"/>
    <property type="molecule type" value="Genomic_DNA"/>
</dbReference>
<evidence type="ECO:0000256" key="1">
    <source>
        <dbReference type="ARBA" id="ARBA00008072"/>
    </source>
</evidence>
<dbReference type="SUPFAM" id="SSF50129">
    <property type="entry name" value="GroES-like"/>
    <property type="match status" value="1"/>
</dbReference>
<dbReference type="PANTHER" id="PTHR45348:SF2">
    <property type="entry name" value="ZINC-TYPE ALCOHOL DEHYDROGENASE-LIKE PROTEIN C2E1P3.01"/>
    <property type="match status" value="1"/>
</dbReference>
<dbReference type="PANTHER" id="PTHR45348">
    <property type="entry name" value="HYPOTHETICAL OXIDOREDUCTASE (EUROFUNG)"/>
    <property type="match status" value="1"/>
</dbReference>
<keyword evidence="3" id="KW-0521">NADP</keyword>
<dbReference type="Gene3D" id="3.40.50.720">
    <property type="entry name" value="NAD(P)-binding Rossmann-like Domain"/>
    <property type="match status" value="1"/>
</dbReference>
<gene>
    <name evidence="6" type="ORF">AnigIFM63604_010509</name>
    <name evidence="7" type="ORF">CAN33_0023690</name>
</gene>
<dbReference type="SMART" id="SM00829">
    <property type="entry name" value="PKS_ER"/>
    <property type="match status" value="1"/>
</dbReference>
<evidence type="ECO:0000256" key="4">
    <source>
        <dbReference type="ARBA" id="ARBA00023002"/>
    </source>
</evidence>
<keyword evidence="2" id="KW-0547">Nucleotide-binding</keyword>
<evidence type="ECO:0000256" key="3">
    <source>
        <dbReference type="ARBA" id="ARBA00022857"/>
    </source>
</evidence>
<dbReference type="VEuPathDB" id="FungiDB:An09g01880"/>
<dbReference type="EMBL" id="BRPB01000079">
    <property type="protein sequence ID" value="GLA53416.1"/>
    <property type="molecule type" value="Genomic_DNA"/>
</dbReference>
<dbReference type="OrthoDB" id="48317at2759"/>
<dbReference type="AlphaFoldDB" id="A0A254U0G8"/>
<reference evidence="7" key="2">
    <citation type="submission" date="2019-02" db="EMBL/GenBank/DDBJ databases">
        <title>FDA dAtabase for Regulatory Grade micrObial Sequences (FDA-ARGOS): Supporting development and validation of Infectious Disease Dx tests.</title>
        <authorList>
            <person name="Kerrigan L."/>
            <person name="Tallon L.J."/>
            <person name="Sadzewicz L."/>
            <person name="Sengamalay N."/>
            <person name="Ott S."/>
            <person name="Godinez A."/>
            <person name="Nagaraj S."/>
            <person name="Vavikolanu K."/>
            <person name="Vyas G."/>
            <person name="Nadendla S."/>
            <person name="Aluvathingal J."/>
            <person name="Sichtig H."/>
        </authorList>
    </citation>
    <scope>NUCLEOTIDE SEQUENCE</scope>
    <source>
        <strain evidence="7">FDAARGOS_311</strain>
    </source>
</reference>
<dbReference type="CDD" id="cd08249">
    <property type="entry name" value="enoyl_reductase_like"/>
    <property type="match status" value="1"/>
</dbReference>
<dbReference type="Gene3D" id="3.90.180.10">
    <property type="entry name" value="Medium-chain alcohol dehydrogenases, catalytic domain"/>
    <property type="match status" value="1"/>
</dbReference>
<comment type="caution">
    <text evidence="6">The sequence shown here is derived from an EMBL/GenBank/DDBJ whole genome shotgun (WGS) entry which is preliminary data.</text>
</comment>
<dbReference type="VEuPathDB" id="FungiDB:M747DRAFT_296893"/>
<reference evidence="8" key="1">
    <citation type="submission" date="2018-10" db="EMBL/GenBank/DDBJ databases">
        <title>FDA dAtabase for Regulatory Grade micrObial Sequences (FDA-ARGOS): Supporting development and validation of Infectious Disease Dx tests.</title>
        <authorList>
            <person name="Kerrigan L."/>
            <person name="Tallon L."/>
            <person name="Sadzewicz L."/>
            <person name="Sengamalay N."/>
            <person name="Ott S."/>
            <person name="Godinez A."/>
            <person name="Nagaraj S."/>
            <person name="Vavikolanu K."/>
            <person name="Nadendla S."/>
            <person name="George J."/>
            <person name="Sichtig H."/>
        </authorList>
    </citation>
    <scope>NUCLEOTIDE SEQUENCE [LARGE SCALE GENOMIC DNA]</scope>
    <source>
        <strain evidence="8">FDAARGOS_311</strain>
    </source>
</reference>
<dbReference type="InterPro" id="IPR013149">
    <property type="entry name" value="ADH-like_C"/>
</dbReference>
<evidence type="ECO:0000259" key="5">
    <source>
        <dbReference type="SMART" id="SM00829"/>
    </source>
</evidence>
<dbReference type="Pfam" id="PF08240">
    <property type="entry name" value="ADH_N"/>
    <property type="match status" value="1"/>
</dbReference>